<feature type="transmembrane region" description="Helical" evidence="1">
    <location>
        <begin position="6"/>
        <end position="26"/>
    </location>
</feature>
<dbReference type="EMBL" id="QEAM01000746">
    <property type="protein sequence ID" value="TPX35808.1"/>
    <property type="molecule type" value="Genomic_DNA"/>
</dbReference>
<dbReference type="AlphaFoldDB" id="A0A507C8Y9"/>
<gene>
    <name evidence="2" type="ORF">SeLEV6574_g08152</name>
</gene>
<dbReference type="Proteomes" id="UP000320475">
    <property type="component" value="Unassembled WGS sequence"/>
</dbReference>
<organism evidence="2 3">
    <name type="scientific">Synchytrium endobioticum</name>
    <dbReference type="NCBI Taxonomy" id="286115"/>
    <lineage>
        <taxon>Eukaryota</taxon>
        <taxon>Fungi</taxon>
        <taxon>Fungi incertae sedis</taxon>
        <taxon>Chytridiomycota</taxon>
        <taxon>Chytridiomycota incertae sedis</taxon>
        <taxon>Chytridiomycetes</taxon>
        <taxon>Synchytriales</taxon>
        <taxon>Synchytriaceae</taxon>
        <taxon>Synchytrium</taxon>
    </lineage>
</organism>
<sequence>MAIPVATANLVVVGVLLMLFLIILVVRDRDDKDWATPILIYNNIFFLTLALVLGISIRPLRSTYTPATSSLCGWRSTEGAHTTTSRLSAPGSDHRVTRGHLNSINT</sequence>
<accession>A0A507C8Y9</accession>
<evidence type="ECO:0000256" key="1">
    <source>
        <dbReference type="SAM" id="Phobius"/>
    </source>
</evidence>
<evidence type="ECO:0000313" key="3">
    <source>
        <dbReference type="Proteomes" id="UP000320475"/>
    </source>
</evidence>
<comment type="caution">
    <text evidence="2">The sequence shown here is derived from an EMBL/GenBank/DDBJ whole genome shotgun (WGS) entry which is preliminary data.</text>
</comment>
<keyword evidence="1" id="KW-0472">Membrane</keyword>
<protein>
    <submittedName>
        <fullName evidence="2">Uncharacterized protein</fullName>
    </submittedName>
</protein>
<keyword evidence="1" id="KW-0812">Transmembrane</keyword>
<feature type="transmembrane region" description="Helical" evidence="1">
    <location>
        <begin position="38"/>
        <end position="57"/>
    </location>
</feature>
<proteinExistence type="predicted"/>
<keyword evidence="1" id="KW-1133">Transmembrane helix</keyword>
<evidence type="ECO:0000313" key="2">
    <source>
        <dbReference type="EMBL" id="TPX35808.1"/>
    </source>
</evidence>
<reference evidence="2 3" key="1">
    <citation type="journal article" date="2019" name="Sci. Rep.">
        <title>Comparative genomics of chytrid fungi reveal insights into the obligate biotrophic and pathogenic lifestyle of Synchytrium endobioticum.</title>
        <authorList>
            <person name="van de Vossenberg B.T.L.H."/>
            <person name="Warris S."/>
            <person name="Nguyen H.D.T."/>
            <person name="van Gent-Pelzer M.P.E."/>
            <person name="Joly D.L."/>
            <person name="van de Geest H.C."/>
            <person name="Bonants P.J.M."/>
            <person name="Smith D.S."/>
            <person name="Levesque C.A."/>
            <person name="van der Lee T.A.J."/>
        </authorList>
    </citation>
    <scope>NUCLEOTIDE SEQUENCE [LARGE SCALE GENOMIC DNA]</scope>
    <source>
        <strain evidence="2 3">LEV6574</strain>
    </source>
</reference>
<name>A0A507C8Y9_9FUNG</name>